<protein>
    <submittedName>
        <fullName evidence="1">Uncharacterized protein</fullName>
    </submittedName>
</protein>
<evidence type="ECO:0000313" key="2">
    <source>
        <dbReference type="Proteomes" id="UP000235145"/>
    </source>
</evidence>
<dbReference type="Proteomes" id="UP000235145">
    <property type="component" value="Unassembled WGS sequence"/>
</dbReference>
<dbReference type="EMBL" id="NBSK02000002">
    <property type="protein sequence ID" value="KAJ0220416.1"/>
    <property type="molecule type" value="Genomic_DNA"/>
</dbReference>
<sequence>MGDDDDIDYDDEVKIITENFEKQPSSIKHNILRNLKDRPILKKKPLKDNRAIAPIEDPHRHSCSNTYELGLVPQIFMNQQDINRMQTKKLFIFIYE</sequence>
<gene>
    <name evidence="1" type="ORF">LSAT_V11C200064450</name>
</gene>
<keyword evidence="2" id="KW-1185">Reference proteome</keyword>
<organism evidence="1 2">
    <name type="scientific">Lactuca sativa</name>
    <name type="common">Garden lettuce</name>
    <dbReference type="NCBI Taxonomy" id="4236"/>
    <lineage>
        <taxon>Eukaryota</taxon>
        <taxon>Viridiplantae</taxon>
        <taxon>Streptophyta</taxon>
        <taxon>Embryophyta</taxon>
        <taxon>Tracheophyta</taxon>
        <taxon>Spermatophyta</taxon>
        <taxon>Magnoliopsida</taxon>
        <taxon>eudicotyledons</taxon>
        <taxon>Gunneridae</taxon>
        <taxon>Pentapetalae</taxon>
        <taxon>asterids</taxon>
        <taxon>campanulids</taxon>
        <taxon>Asterales</taxon>
        <taxon>Asteraceae</taxon>
        <taxon>Cichorioideae</taxon>
        <taxon>Cichorieae</taxon>
        <taxon>Lactucinae</taxon>
        <taxon>Lactuca</taxon>
    </lineage>
</organism>
<comment type="caution">
    <text evidence="1">The sequence shown here is derived from an EMBL/GenBank/DDBJ whole genome shotgun (WGS) entry which is preliminary data.</text>
</comment>
<reference evidence="1 2" key="1">
    <citation type="journal article" date="2017" name="Nat. Commun.">
        <title>Genome assembly with in vitro proximity ligation data and whole-genome triplication in lettuce.</title>
        <authorList>
            <person name="Reyes-Chin-Wo S."/>
            <person name="Wang Z."/>
            <person name="Yang X."/>
            <person name="Kozik A."/>
            <person name="Arikit S."/>
            <person name="Song C."/>
            <person name="Xia L."/>
            <person name="Froenicke L."/>
            <person name="Lavelle D.O."/>
            <person name="Truco M.J."/>
            <person name="Xia R."/>
            <person name="Zhu S."/>
            <person name="Xu C."/>
            <person name="Xu H."/>
            <person name="Xu X."/>
            <person name="Cox K."/>
            <person name="Korf I."/>
            <person name="Meyers B.C."/>
            <person name="Michelmore R.W."/>
        </authorList>
    </citation>
    <scope>NUCLEOTIDE SEQUENCE [LARGE SCALE GENOMIC DNA]</scope>
    <source>
        <strain evidence="2">cv. Salinas</strain>
        <tissue evidence="1">Seedlings</tissue>
    </source>
</reference>
<name>A0A9R1XP35_LACSA</name>
<accession>A0A9R1XP35</accession>
<evidence type="ECO:0000313" key="1">
    <source>
        <dbReference type="EMBL" id="KAJ0220416.1"/>
    </source>
</evidence>
<proteinExistence type="predicted"/>
<dbReference type="AlphaFoldDB" id="A0A9R1XP35"/>